<keyword evidence="2" id="KW-1185">Reference proteome</keyword>
<sequence length="65" mass="7238">MMAEADYLGIVSENRVPDKVARTGLHVAKSEFVDAPVFSELPLALECKVSKVTKVSEDYHTDTWI</sequence>
<dbReference type="PATRIC" id="fig|861450.3.peg.1190"/>
<dbReference type="Gene3D" id="2.30.110.10">
    <property type="entry name" value="Electron Transport, Fmn-binding Protein, Chain A"/>
    <property type="match status" value="1"/>
</dbReference>
<organism evidence="1 2">
    <name type="scientific">Anaeroglobus geminatus F0357</name>
    <dbReference type="NCBI Taxonomy" id="861450"/>
    <lineage>
        <taxon>Bacteria</taxon>
        <taxon>Bacillati</taxon>
        <taxon>Bacillota</taxon>
        <taxon>Negativicutes</taxon>
        <taxon>Veillonellales</taxon>
        <taxon>Veillonellaceae</taxon>
        <taxon>Anaeroglobus</taxon>
    </lineage>
</organism>
<dbReference type="RefSeq" id="WP_006790251.1">
    <property type="nucleotide sequence ID" value="NZ_JH417590.1"/>
</dbReference>
<reference evidence="1 2" key="1">
    <citation type="submission" date="2011-08" db="EMBL/GenBank/DDBJ databases">
        <authorList>
            <person name="Weinstock G."/>
            <person name="Sodergren E."/>
            <person name="Clifton S."/>
            <person name="Fulton L."/>
            <person name="Fulton B."/>
            <person name="Courtney L."/>
            <person name="Fronick C."/>
            <person name="Harrison M."/>
            <person name="Strong C."/>
            <person name="Farmer C."/>
            <person name="Delahaunty K."/>
            <person name="Markovic C."/>
            <person name="Hall O."/>
            <person name="Minx P."/>
            <person name="Tomlinson C."/>
            <person name="Mitreva M."/>
            <person name="Hou S."/>
            <person name="Chen J."/>
            <person name="Wollam A."/>
            <person name="Pepin K.H."/>
            <person name="Johnson M."/>
            <person name="Bhonagiri V."/>
            <person name="Zhang X."/>
            <person name="Suruliraj S."/>
            <person name="Warren W."/>
            <person name="Chinwalla A."/>
            <person name="Mardis E.R."/>
            <person name="Wilson R.K."/>
        </authorList>
    </citation>
    <scope>NUCLEOTIDE SEQUENCE [LARGE SCALE GENOMIC DNA]</scope>
    <source>
        <strain evidence="1 2">F0357</strain>
    </source>
</reference>
<dbReference type="HOGENOM" id="CLU_2840092_0_0_9"/>
<evidence type="ECO:0000313" key="1">
    <source>
        <dbReference type="EMBL" id="EHM40338.1"/>
    </source>
</evidence>
<dbReference type="Proteomes" id="UP000005481">
    <property type="component" value="Unassembled WGS sequence"/>
</dbReference>
<dbReference type="STRING" id="861450.HMPREF0080_01275"/>
<name>G9YHZ1_9FIRM</name>
<dbReference type="eggNOG" id="COG1853">
    <property type="taxonomic scope" value="Bacteria"/>
</dbReference>
<gene>
    <name evidence="1" type="ORF">HMPREF0080_01275</name>
</gene>
<proteinExistence type="predicted"/>
<accession>G9YHZ1</accession>
<evidence type="ECO:0000313" key="2">
    <source>
        <dbReference type="Proteomes" id="UP000005481"/>
    </source>
</evidence>
<dbReference type="AlphaFoldDB" id="G9YHZ1"/>
<dbReference type="InterPro" id="IPR012349">
    <property type="entry name" value="Split_barrel_FMN-bd"/>
</dbReference>
<protein>
    <recommendedName>
        <fullName evidence="3">Flavin reductase like domain-containing protein</fullName>
    </recommendedName>
</protein>
<comment type="caution">
    <text evidence="1">The sequence shown here is derived from an EMBL/GenBank/DDBJ whole genome shotgun (WGS) entry which is preliminary data.</text>
</comment>
<dbReference type="EMBL" id="AGCJ01000048">
    <property type="protein sequence ID" value="EHM40338.1"/>
    <property type="molecule type" value="Genomic_DNA"/>
</dbReference>
<evidence type="ECO:0008006" key="3">
    <source>
        <dbReference type="Google" id="ProtNLM"/>
    </source>
</evidence>
<dbReference type="SUPFAM" id="SSF50475">
    <property type="entry name" value="FMN-binding split barrel"/>
    <property type="match status" value="1"/>
</dbReference>